<evidence type="ECO:0000256" key="4">
    <source>
        <dbReference type="ARBA" id="ARBA00022741"/>
    </source>
</evidence>
<evidence type="ECO:0000256" key="3">
    <source>
        <dbReference type="ARBA" id="ARBA00022737"/>
    </source>
</evidence>
<dbReference type="Gene3D" id="1.10.510.10">
    <property type="entry name" value="Transferase(Phosphotransferase) domain 1"/>
    <property type="match status" value="1"/>
</dbReference>
<dbReference type="PRINTS" id="PR00109">
    <property type="entry name" value="TYRKINASE"/>
</dbReference>
<evidence type="ECO:0000313" key="10">
    <source>
        <dbReference type="Proteomes" id="UP000243217"/>
    </source>
</evidence>
<sequence length="607" mass="68203">MIMTELDTHRIPYKDITHPKTGQTLTDPAIIYSVMNQTIKPSFKSACPSWMKSLGEHCLQMTAETVVSIYIDVNYLGLDMNLTNVYSSAMLPLNWSRSISSVRVKPGYEFVGYEKENHQGYYMIWDTDMNGFDDLWNDRIVSCLVRTKSNESAFNTDQFINVATLYNGTGYTGANCSLNFEKMLLNNTGLSIVKSLRVTNGFMVYGCDAAGCNTPFVNTPDLDWKAATLTAFKVERPSQTTTTPVPTYSTNITLSPTPSVGSGLENLSVKALMKMLDINATWIISLAIGGAVIMILVIYIVYRSVKSAQTKNTNANSFANGEIDITDLHKCRLDNNRLTLQSVIGHGNFAEVWKGTYDGEPVVVKMLHKSKQTNQEIEAFITEIKLTINFDCPSIIHVLGAVWKTPMDLKYVMEYMNMGDLREYLAKHDANTFTWMQKLQCLQCIANSLMYLHSLSIIHRDLKSRNILMDSKKGSKLVDFGIAKEDVQGTNTLGVGTFRWTAPEILHHNTYTVAADIYSFGMIMIEMDTHRIPYDGNIHPDTGKVMNEPVIINGVMNQTIKPEFTQNCPSWLKDLGNDCLQFNPGDRPTAYQVSAFLTKAFDENYNF</sequence>
<dbReference type="InterPro" id="IPR051681">
    <property type="entry name" value="Ser/Thr_Kinases-Pseudokinases"/>
</dbReference>
<dbReference type="InterPro" id="IPR011009">
    <property type="entry name" value="Kinase-like_dom_sf"/>
</dbReference>
<keyword evidence="9" id="KW-0418">Kinase</keyword>
<evidence type="ECO:0000313" key="9">
    <source>
        <dbReference type="EMBL" id="OQS02199.1"/>
    </source>
</evidence>
<keyword evidence="7" id="KW-0812">Transmembrane</keyword>
<dbReference type="SUPFAM" id="SSF49695">
    <property type="entry name" value="gamma-Crystallin-like"/>
    <property type="match status" value="1"/>
</dbReference>
<keyword evidence="10" id="KW-1185">Reference proteome</keyword>
<name>A0A1V9ZW52_9STRA</name>
<dbReference type="PANTHER" id="PTHR44329:SF214">
    <property type="entry name" value="PROTEIN KINASE DOMAIN-CONTAINING PROTEIN"/>
    <property type="match status" value="1"/>
</dbReference>
<dbReference type="Gene3D" id="2.60.20.10">
    <property type="entry name" value="Crystallins"/>
    <property type="match status" value="1"/>
</dbReference>
<dbReference type="OrthoDB" id="28230at2759"/>
<evidence type="ECO:0000256" key="5">
    <source>
        <dbReference type="ARBA" id="ARBA00022840"/>
    </source>
</evidence>
<keyword evidence="7" id="KW-0472">Membrane</keyword>
<dbReference type="PROSITE" id="PS00108">
    <property type="entry name" value="PROTEIN_KINASE_ST"/>
    <property type="match status" value="1"/>
</dbReference>
<evidence type="ECO:0000256" key="6">
    <source>
        <dbReference type="PROSITE-ProRule" id="PRU10141"/>
    </source>
</evidence>
<proteinExistence type="inferred from homology"/>
<evidence type="ECO:0000256" key="1">
    <source>
        <dbReference type="ARBA" id="ARBA00009646"/>
    </source>
</evidence>
<dbReference type="Gene3D" id="3.30.200.20">
    <property type="entry name" value="Phosphorylase Kinase, domain 1"/>
    <property type="match status" value="1"/>
</dbReference>
<comment type="similarity">
    <text evidence="1">Belongs to the beta/gamma-crystallin family.</text>
</comment>
<dbReference type="SUPFAM" id="SSF56112">
    <property type="entry name" value="Protein kinase-like (PK-like)"/>
    <property type="match status" value="1"/>
</dbReference>
<gene>
    <name evidence="9" type="ORF">THRCLA_05398</name>
</gene>
<dbReference type="InterPro" id="IPR001245">
    <property type="entry name" value="Ser-Thr/Tyr_kinase_cat_dom"/>
</dbReference>
<evidence type="ECO:0000256" key="2">
    <source>
        <dbReference type="ARBA" id="ARBA00022527"/>
    </source>
</evidence>
<dbReference type="EMBL" id="JNBS01001195">
    <property type="protein sequence ID" value="OQS02199.1"/>
    <property type="molecule type" value="Genomic_DNA"/>
</dbReference>
<keyword evidence="3" id="KW-0677">Repeat</keyword>
<dbReference type="GO" id="GO:0004674">
    <property type="term" value="F:protein serine/threonine kinase activity"/>
    <property type="evidence" value="ECO:0007669"/>
    <property type="project" value="UniProtKB-KW"/>
</dbReference>
<comment type="caution">
    <text evidence="9">The sequence shown here is derived from an EMBL/GenBank/DDBJ whole genome shotgun (WGS) entry which is preliminary data.</text>
</comment>
<keyword evidence="2" id="KW-0723">Serine/threonine-protein kinase</keyword>
<feature type="transmembrane region" description="Helical" evidence="7">
    <location>
        <begin position="280"/>
        <end position="302"/>
    </location>
</feature>
<dbReference type="STRING" id="74557.A0A1V9ZW52"/>
<keyword evidence="9" id="KW-0808">Transferase</keyword>
<dbReference type="SMART" id="SM00220">
    <property type="entry name" value="S_TKc"/>
    <property type="match status" value="1"/>
</dbReference>
<keyword evidence="7" id="KW-1133">Transmembrane helix</keyword>
<dbReference type="InterPro" id="IPR008271">
    <property type="entry name" value="Ser/Thr_kinase_AS"/>
</dbReference>
<feature type="domain" description="Protein kinase" evidence="8">
    <location>
        <begin position="338"/>
        <end position="597"/>
    </location>
</feature>
<keyword evidence="4 6" id="KW-0547">Nucleotide-binding</keyword>
<dbReference type="AlphaFoldDB" id="A0A1V9ZW52"/>
<evidence type="ECO:0000256" key="7">
    <source>
        <dbReference type="SAM" id="Phobius"/>
    </source>
</evidence>
<dbReference type="Pfam" id="PF00069">
    <property type="entry name" value="Pkinase"/>
    <property type="match status" value="1"/>
</dbReference>
<dbReference type="InterPro" id="IPR001064">
    <property type="entry name" value="Beta/gamma_crystallin"/>
</dbReference>
<organism evidence="9 10">
    <name type="scientific">Thraustotheca clavata</name>
    <dbReference type="NCBI Taxonomy" id="74557"/>
    <lineage>
        <taxon>Eukaryota</taxon>
        <taxon>Sar</taxon>
        <taxon>Stramenopiles</taxon>
        <taxon>Oomycota</taxon>
        <taxon>Saprolegniomycetes</taxon>
        <taxon>Saprolegniales</taxon>
        <taxon>Achlyaceae</taxon>
        <taxon>Thraustotheca</taxon>
    </lineage>
</organism>
<dbReference type="InterPro" id="IPR017441">
    <property type="entry name" value="Protein_kinase_ATP_BS"/>
</dbReference>
<dbReference type="InterPro" id="IPR011024">
    <property type="entry name" value="G_crystallin-like"/>
</dbReference>
<keyword evidence="5 6" id="KW-0067">ATP-binding</keyword>
<dbReference type="PANTHER" id="PTHR44329">
    <property type="entry name" value="SERINE/THREONINE-PROTEIN KINASE TNNI3K-RELATED"/>
    <property type="match status" value="1"/>
</dbReference>
<dbReference type="InterPro" id="IPR000719">
    <property type="entry name" value="Prot_kinase_dom"/>
</dbReference>
<feature type="binding site" evidence="6">
    <location>
        <position position="365"/>
    </location>
    <ligand>
        <name>ATP</name>
        <dbReference type="ChEBI" id="CHEBI:30616"/>
    </ligand>
</feature>
<dbReference type="Proteomes" id="UP000243217">
    <property type="component" value="Unassembled WGS sequence"/>
</dbReference>
<dbReference type="PROSITE" id="PS00107">
    <property type="entry name" value="PROTEIN_KINASE_ATP"/>
    <property type="match status" value="1"/>
</dbReference>
<accession>A0A1V9ZW52</accession>
<evidence type="ECO:0000259" key="8">
    <source>
        <dbReference type="PROSITE" id="PS50011"/>
    </source>
</evidence>
<protein>
    <submittedName>
        <fullName evidence="9">Kinase</fullName>
    </submittedName>
</protein>
<reference evidence="9 10" key="1">
    <citation type="journal article" date="2014" name="Genome Biol. Evol.">
        <title>The secreted proteins of Achlya hypogyna and Thraustotheca clavata identify the ancestral oomycete secretome and reveal gene acquisitions by horizontal gene transfer.</title>
        <authorList>
            <person name="Misner I."/>
            <person name="Blouin N."/>
            <person name="Leonard G."/>
            <person name="Richards T.A."/>
            <person name="Lane C.E."/>
        </authorList>
    </citation>
    <scope>NUCLEOTIDE SEQUENCE [LARGE SCALE GENOMIC DNA]</scope>
    <source>
        <strain evidence="9 10">ATCC 34112</strain>
    </source>
</reference>
<dbReference type="GO" id="GO:0005524">
    <property type="term" value="F:ATP binding"/>
    <property type="evidence" value="ECO:0007669"/>
    <property type="project" value="UniProtKB-UniRule"/>
</dbReference>
<dbReference type="PROSITE" id="PS50011">
    <property type="entry name" value="PROTEIN_KINASE_DOM"/>
    <property type="match status" value="1"/>
</dbReference>
<dbReference type="SMART" id="SM00247">
    <property type="entry name" value="XTALbg"/>
    <property type="match status" value="1"/>
</dbReference>